<evidence type="ECO:0000313" key="2">
    <source>
        <dbReference type="EMBL" id="SIQ46513.1"/>
    </source>
</evidence>
<protein>
    <submittedName>
        <fullName evidence="2">Uncharacterized protein</fullName>
    </submittedName>
</protein>
<evidence type="ECO:0000256" key="1">
    <source>
        <dbReference type="SAM" id="MobiDB-lite"/>
    </source>
</evidence>
<reference evidence="2 3" key="1">
    <citation type="submission" date="2017-01" db="EMBL/GenBank/DDBJ databases">
        <authorList>
            <person name="Varghese N."/>
            <person name="Submissions S."/>
        </authorList>
    </citation>
    <scope>NUCLEOTIDE SEQUENCE [LARGE SCALE GENOMIC DNA]</scope>
    <source>
        <strain evidence="2 3">ATCC 35905</strain>
    </source>
</reference>
<feature type="region of interest" description="Disordered" evidence="1">
    <location>
        <begin position="26"/>
        <end position="65"/>
    </location>
</feature>
<feature type="region of interest" description="Disordered" evidence="1">
    <location>
        <begin position="116"/>
        <end position="144"/>
    </location>
</feature>
<sequence length="161" mass="16717">MFAKLSSKPDPAHPFAHFLGLPRKKTFTPIPIGGAGGKTAQDGRAPETPKPAGKTSSRGAEAERAPFNFAHLAPTNDRLGLHRAADANRAAHAADTAEQAADNADRAMALRIVAAGKARRGEATPSTGRAPAAPPVAQSERADRDLAMMIVAAGKKRRGEA</sequence>
<accession>A0A8G2CJ84</accession>
<comment type="caution">
    <text evidence="2">The sequence shown here is derived from an EMBL/GenBank/DDBJ whole genome shotgun (WGS) entry which is preliminary data.</text>
</comment>
<keyword evidence="3" id="KW-1185">Reference proteome</keyword>
<dbReference type="EMBL" id="FTNE01000005">
    <property type="protein sequence ID" value="SIQ46513.1"/>
    <property type="molecule type" value="Genomic_DNA"/>
</dbReference>
<name>A0A8G2CJ84_ACIRU</name>
<dbReference type="AlphaFoldDB" id="A0A8G2CJ84"/>
<gene>
    <name evidence="2" type="ORF">SAMN05421828_10528</name>
</gene>
<dbReference type="Proteomes" id="UP000186308">
    <property type="component" value="Unassembled WGS sequence"/>
</dbReference>
<organism evidence="2 3">
    <name type="scientific">Acidiphilium rubrum</name>
    <dbReference type="NCBI Taxonomy" id="526"/>
    <lineage>
        <taxon>Bacteria</taxon>
        <taxon>Pseudomonadati</taxon>
        <taxon>Pseudomonadota</taxon>
        <taxon>Alphaproteobacteria</taxon>
        <taxon>Acetobacterales</taxon>
        <taxon>Acidocellaceae</taxon>
        <taxon>Acidiphilium</taxon>
    </lineage>
</organism>
<dbReference type="RefSeq" id="WP_029313067.1">
    <property type="nucleotide sequence ID" value="NZ_FTNE01000005.1"/>
</dbReference>
<proteinExistence type="predicted"/>
<evidence type="ECO:0000313" key="3">
    <source>
        <dbReference type="Proteomes" id="UP000186308"/>
    </source>
</evidence>